<keyword evidence="2" id="KW-0812">Transmembrane</keyword>
<name>E0W479_PEDHC</name>
<dbReference type="InParanoid" id="E0W479"/>
<keyword evidence="2" id="KW-1133">Transmembrane helix</keyword>
<feature type="region of interest" description="Disordered" evidence="1">
    <location>
        <begin position="1"/>
        <end position="51"/>
    </location>
</feature>
<keyword evidence="2" id="KW-0472">Membrane</keyword>
<dbReference type="EMBL" id="AAZO01007533">
    <property type="status" value="NOT_ANNOTATED_CDS"/>
    <property type="molecule type" value="Genomic_DNA"/>
</dbReference>
<feature type="region of interest" description="Disordered" evidence="1">
    <location>
        <begin position="159"/>
        <end position="194"/>
    </location>
</feature>
<dbReference type="AlphaFoldDB" id="E0W479"/>
<dbReference type="HOGENOM" id="CLU_647800_0_0_1"/>
<dbReference type="eggNOG" id="ENOG502S4WX">
    <property type="taxonomic scope" value="Eukaryota"/>
</dbReference>
<reference evidence="4" key="3">
    <citation type="submission" date="2020-05" db="UniProtKB">
        <authorList>
            <consortium name="EnsemblMetazoa"/>
        </authorList>
    </citation>
    <scope>IDENTIFICATION</scope>
    <source>
        <strain evidence="4">USDA</strain>
    </source>
</reference>
<dbReference type="GeneID" id="8239834"/>
<accession>E0W479</accession>
<evidence type="ECO:0000313" key="4">
    <source>
        <dbReference type="EnsemblMetazoa" id="PHUM616120-PA"/>
    </source>
</evidence>
<dbReference type="EMBL" id="DS235886">
    <property type="protein sequence ID" value="EEB20435.1"/>
    <property type="molecule type" value="Genomic_DNA"/>
</dbReference>
<feature type="compositionally biased region" description="Polar residues" evidence="1">
    <location>
        <begin position="218"/>
        <end position="236"/>
    </location>
</feature>
<feature type="transmembrane region" description="Helical" evidence="2">
    <location>
        <begin position="328"/>
        <end position="358"/>
    </location>
</feature>
<sequence length="424" mass="46307">MDLTEAGLPENKTQNVDDFINLRDGVDNSSQANREHVDDPPGNSSMTENPVPLTETTIDGNLNSTGIGEFEDRMETVSDEEELLQGPEDEDGFSGRTLDSNFQYPIKKFNKYSTSKYGKVKIKSKPYENNSNGELPGEKKYEALKVVEEKVNINISIADNADGGGGGEGGIAVSESTESPNASSSAVATPTSASSSSTYENFIHVDVNNETGILGHANVTNSEDSGTKNENFTVATSSSSSSSPSSTVGFFNFTDFLNVEDNEKDDVEEFKNESLVIENKVEESVIQRSAVVEPFLLKNRVAAATSSKNFEFDDETGLNAGSVTGITLGILVIFALFGTLPLLVHWVCPPGAISFVFYRRRYLNKPQVLHDKCSNLDSSGYIDDTSLRENSEEMYSLDNDSFLNSLEAMTIQNYWTESVKHTKL</sequence>
<evidence type="ECO:0000256" key="1">
    <source>
        <dbReference type="SAM" id="MobiDB-lite"/>
    </source>
</evidence>
<feature type="region of interest" description="Disordered" evidence="1">
    <location>
        <begin position="216"/>
        <end position="245"/>
    </location>
</feature>
<protein>
    <submittedName>
        <fullName evidence="3 4">Uncharacterized protein</fullName>
    </submittedName>
</protein>
<dbReference type="VEuPathDB" id="VectorBase:PHUM616120"/>
<evidence type="ECO:0000256" key="2">
    <source>
        <dbReference type="SAM" id="Phobius"/>
    </source>
</evidence>
<gene>
    <name evidence="4" type="primary">8239834</name>
    <name evidence="3" type="ORF">Phum_PHUM616120</name>
</gene>
<dbReference type="RefSeq" id="XP_002433173.1">
    <property type="nucleotide sequence ID" value="XM_002433128.1"/>
</dbReference>
<dbReference type="OrthoDB" id="8192800at2759"/>
<feature type="compositionally biased region" description="Low complexity" evidence="1">
    <location>
        <begin position="174"/>
        <end position="194"/>
    </location>
</feature>
<evidence type="ECO:0000313" key="3">
    <source>
        <dbReference type="EMBL" id="EEB20435.1"/>
    </source>
</evidence>
<dbReference type="EnsemblMetazoa" id="PHUM616120-RA">
    <property type="protein sequence ID" value="PHUM616120-PA"/>
    <property type="gene ID" value="PHUM616120"/>
</dbReference>
<dbReference type="Proteomes" id="UP000009046">
    <property type="component" value="Unassembled WGS sequence"/>
</dbReference>
<proteinExistence type="predicted"/>
<dbReference type="CTD" id="8239834"/>
<evidence type="ECO:0000313" key="5">
    <source>
        <dbReference type="Proteomes" id="UP000009046"/>
    </source>
</evidence>
<dbReference type="KEGG" id="phu:Phum_PHUM616120"/>
<feature type="compositionally biased region" description="Polar residues" evidence="1">
    <location>
        <begin position="42"/>
        <end position="51"/>
    </location>
</feature>
<organism>
    <name type="scientific">Pediculus humanus subsp. corporis</name>
    <name type="common">Body louse</name>
    <dbReference type="NCBI Taxonomy" id="121224"/>
    <lineage>
        <taxon>Eukaryota</taxon>
        <taxon>Metazoa</taxon>
        <taxon>Ecdysozoa</taxon>
        <taxon>Arthropoda</taxon>
        <taxon>Hexapoda</taxon>
        <taxon>Insecta</taxon>
        <taxon>Pterygota</taxon>
        <taxon>Neoptera</taxon>
        <taxon>Paraneoptera</taxon>
        <taxon>Psocodea</taxon>
        <taxon>Troctomorpha</taxon>
        <taxon>Phthiraptera</taxon>
        <taxon>Anoplura</taxon>
        <taxon>Pediculidae</taxon>
        <taxon>Pediculus</taxon>
    </lineage>
</organism>
<keyword evidence="5" id="KW-1185">Reference proteome</keyword>
<reference evidence="3" key="2">
    <citation type="submission" date="2007-04" db="EMBL/GenBank/DDBJ databases">
        <title>The genome of the human body louse.</title>
        <authorList>
            <consortium name="The Human Body Louse Genome Consortium"/>
            <person name="Kirkness E."/>
            <person name="Walenz B."/>
            <person name="Hass B."/>
            <person name="Bruggner R."/>
            <person name="Strausberg R."/>
        </authorList>
    </citation>
    <scope>NUCLEOTIDE SEQUENCE</scope>
    <source>
        <strain evidence="3">USDA</strain>
    </source>
</reference>
<reference evidence="3" key="1">
    <citation type="submission" date="2007-04" db="EMBL/GenBank/DDBJ databases">
        <title>Annotation of Pediculus humanus corporis strain USDA.</title>
        <authorList>
            <person name="Kirkness E."/>
            <person name="Hannick L."/>
            <person name="Hass B."/>
            <person name="Bruggner R."/>
            <person name="Lawson D."/>
            <person name="Bidwell S."/>
            <person name="Joardar V."/>
            <person name="Caler E."/>
            <person name="Walenz B."/>
            <person name="Inman J."/>
            <person name="Schobel S."/>
            <person name="Galinsky K."/>
            <person name="Amedeo P."/>
            <person name="Strausberg R."/>
        </authorList>
    </citation>
    <scope>NUCLEOTIDE SEQUENCE</scope>
    <source>
        <strain evidence="3">USDA</strain>
    </source>
</reference>